<dbReference type="Proteomes" id="UP000663845">
    <property type="component" value="Unassembled WGS sequence"/>
</dbReference>
<dbReference type="EMBL" id="CAJOBB010000344">
    <property type="protein sequence ID" value="CAF3656766.1"/>
    <property type="molecule type" value="Genomic_DNA"/>
</dbReference>
<dbReference type="EMBL" id="CAJNON010000258">
    <property type="protein sequence ID" value="CAF1148404.1"/>
    <property type="molecule type" value="Genomic_DNA"/>
</dbReference>
<evidence type="ECO:0000313" key="3">
    <source>
        <dbReference type="EMBL" id="CAF1148404.1"/>
    </source>
</evidence>
<dbReference type="EMBL" id="CAJOAY010000657">
    <property type="protein sequence ID" value="CAF3710822.1"/>
    <property type="molecule type" value="Genomic_DNA"/>
</dbReference>
<comment type="caution">
    <text evidence="3">The sequence shown here is derived from an EMBL/GenBank/DDBJ whole genome shotgun (WGS) entry which is preliminary data.</text>
</comment>
<organism evidence="3 7">
    <name type="scientific">Adineta steineri</name>
    <dbReference type="NCBI Taxonomy" id="433720"/>
    <lineage>
        <taxon>Eukaryota</taxon>
        <taxon>Metazoa</taxon>
        <taxon>Spiralia</taxon>
        <taxon>Gnathifera</taxon>
        <taxon>Rotifera</taxon>
        <taxon>Eurotatoria</taxon>
        <taxon>Bdelloidea</taxon>
        <taxon>Adinetida</taxon>
        <taxon>Adinetidae</taxon>
        <taxon>Adineta</taxon>
    </lineage>
</organism>
<reference evidence="3" key="1">
    <citation type="submission" date="2021-02" db="EMBL/GenBank/DDBJ databases">
        <authorList>
            <person name="Nowell W R."/>
        </authorList>
    </citation>
    <scope>NUCLEOTIDE SEQUENCE</scope>
</reference>
<evidence type="ECO:0000313" key="2">
    <source>
        <dbReference type="EMBL" id="CAF1122764.1"/>
    </source>
</evidence>
<evidence type="ECO:0000313" key="5">
    <source>
        <dbReference type="EMBL" id="CAF3656766.1"/>
    </source>
</evidence>
<sequence>MASMNYCFTVCRASEENVQQKDNLNKSTSTAIDIPNSSSPSSPGAYFFGRFFSFASTPSPSPSSSTMTNPFILKALNTNDMMNYIS</sequence>
<evidence type="ECO:0000313" key="1">
    <source>
        <dbReference type="EMBL" id="CAF1095085.1"/>
    </source>
</evidence>
<dbReference type="Proteomes" id="UP000663891">
    <property type="component" value="Unassembled WGS sequence"/>
</dbReference>
<dbReference type="EMBL" id="CAJNOG010000257">
    <property type="protein sequence ID" value="CAF1122764.1"/>
    <property type="molecule type" value="Genomic_DNA"/>
</dbReference>
<name>A0A814SS04_9BILA</name>
<evidence type="ECO:0000313" key="7">
    <source>
        <dbReference type="Proteomes" id="UP000663891"/>
    </source>
</evidence>
<dbReference type="AlphaFoldDB" id="A0A814SS04"/>
<dbReference type="EMBL" id="CAJOAZ010000221">
    <property type="protein sequence ID" value="CAF3581678.1"/>
    <property type="molecule type" value="Genomic_DNA"/>
</dbReference>
<protein>
    <submittedName>
        <fullName evidence="3">Uncharacterized protein</fullName>
    </submittedName>
</protein>
<evidence type="ECO:0000313" key="4">
    <source>
        <dbReference type="EMBL" id="CAF3581678.1"/>
    </source>
</evidence>
<dbReference type="Proteomes" id="UP000663881">
    <property type="component" value="Unassembled WGS sequence"/>
</dbReference>
<gene>
    <name evidence="1" type="ORF">IZO911_LOCUS22716</name>
    <name evidence="2" type="ORF">JYZ213_LOCUS22574</name>
    <name evidence="5" type="ORF">KXQ929_LOCUS8071</name>
    <name evidence="6" type="ORF">OKA104_LOCUS13167</name>
    <name evidence="4" type="ORF">OXD698_LOCUS5438</name>
    <name evidence="3" type="ORF">VCS650_LOCUS22669</name>
</gene>
<dbReference type="OrthoDB" id="10361404at2759"/>
<dbReference type="Proteomes" id="UP000663844">
    <property type="component" value="Unassembled WGS sequence"/>
</dbReference>
<dbReference type="Proteomes" id="UP000663860">
    <property type="component" value="Unassembled WGS sequence"/>
</dbReference>
<evidence type="ECO:0000313" key="6">
    <source>
        <dbReference type="EMBL" id="CAF3710822.1"/>
    </source>
</evidence>
<dbReference type="Proteomes" id="UP000663868">
    <property type="component" value="Unassembled WGS sequence"/>
</dbReference>
<dbReference type="EMBL" id="CAJNOE010000256">
    <property type="protein sequence ID" value="CAF1095085.1"/>
    <property type="molecule type" value="Genomic_DNA"/>
</dbReference>
<accession>A0A814SS04</accession>
<proteinExistence type="predicted"/>